<dbReference type="Proteomes" id="UP001323405">
    <property type="component" value="Unassembled WGS sequence"/>
</dbReference>
<keyword evidence="7" id="KW-0833">Ubl conjugation pathway</keyword>
<dbReference type="Pfam" id="PF22191">
    <property type="entry name" value="IBR_1"/>
    <property type="match status" value="1"/>
</dbReference>
<dbReference type="InterPro" id="IPR013083">
    <property type="entry name" value="Znf_RING/FYVE/PHD"/>
</dbReference>
<feature type="domain" description="RING-type" evidence="10">
    <location>
        <begin position="449"/>
        <end position="667"/>
    </location>
</feature>
<dbReference type="CDD" id="cd20335">
    <property type="entry name" value="BRcat_RBR"/>
    <property type="match status" value="1"/>
</dbReference>
<comment type="catalytic activity">
    <reaction evidence="1">
        <text>[E2 ubiquitin-conjugating enzyme]-S-ubiquitinyl-L-cysteine + [acceptor protein]-L-lysine = [E2 ubiquitin-conjugating enzyme]-L-cysteine + [acceptor protein]-N(6)-ubiquitinyl-L-lysine.</text>
        <dbReference type="EC" id="2.3.2.31"/>
    </reaction>
</comment>
<dbReference type="PROSITE" id="PS51873">
    <property type="entry name" value="TRIAD"/>
    <property type="match status" value="1"/>
</dbReference>
<keyword evidence="5" id="KW-0677">Repeat</keyword>
<dbReference type="GeneID" id="87905320"/>
<dbReference type="PANTHER" id="PTHR11685">
    <property type="entry name" value="RBR FAMILY RING FINGER AND IBR DOMAIN-CONTAINING"/>
    <property type="match status" value="1"/>
</dbReference>
<organism evidence="11 12">
    <name type="scientific">Podospora pseudocomata</name>
    <dbReference type="NCBI Taxonomy" id="2093779"/>
    <lineage>
        <taxon>Eukaryota</taxon>
        <taxon>Fungi</taxon>
        <taxon>Dikarya</taxon>
        <taxon>Ascomycota</taxon>
        <taxon>Pezizomycotina</taxon>
        <taxon>Sordariomycetes</taxon>
        <taxon>Sordariomycetidae</taxon>
        <taxon>Sordariales</taxon>
        <taxon>Podosporaceae</taxon>
        <taxon>Podospora</taxon>
    </lineage>
</organism>
<dbReference type="Gene3D" id="1.20.120.1750">
    <property type="match status" value="1"/>
</dbReference>
<feature type="region of interest" description="Disordered" evidence="9">
    <location>
        <begin position="1"/>
        <end position="152"/>
    </location>
</feature>
<reference evidence="11 12" key="1">
    <citation type="journal article" date="2023" name="bioRxiv">
        <title>High-quality genome assemblies of four members of thePodospora anserinaspecies complex.</title>
        <authorList>
            <person name="Ament-Velasquez S.L."/>
            <person name="Vogan A.A."/>
            <person name="Wallerman O."/>
            <person name="Hartmann F."/>
            <person name="Gautier V."/>
            <person name="Silar P."/>
            <person name="Giraud T."/>
            <person name="Johannesson H."/>
        </authorList>
    </citation>
    <scope>NUCLEOTIDE SEQUENCE [LARGE SCALE GENOMIC DNA]</scope>
    <source>
        <strain evidence="11 12">CBS 415.72m</strain>
    </source>
</reference>
<keyword evidence="3" id="KW-0808">Transferase</keyword>
<dbReference type="InterPro" id="IPR002867">
    <property type="entry name" value="IBR_dom"/>
</dbReference>
<dbReference type="SUPFAM" id="SSF57850">
    <property type="entry name" value="RING/U-box"/>
    <property type="match status" value="2"/>
</dbReference>
<protein>
    <recommendedName>
        <fullName evidence="2">RBR-type E3 ubiquitin transferase</fullName>
        <ecNumber evidence="2">2.3.2.31</ecNumber>
    </recommendedName>
</protein>
<evidence type="ECO:0000256" key="4">
    <source>
        <dbReference type="ARBA" id="ARBA00022723"/>
    </source>
</evidence>
<keyword evidence="12" id="KW-1185">Reference proteome</keyword>
<dbReference type="RefSeq" id="XP_062748376.1">
    <property type="nucleotide sequence ID" value="XM_062885413.1"/>
</dbReference>
<evidence type="ECO:0000256" key="8">
    <source>
        <dbReference type="ARBA" id="ARBA00022833"/>
    </source>
</evidence>
<evidence type="ECO:0000256" key="9">
    <source>
        <dbReference type="SAM" id="MobiDB-lite"/>
    </source>
</evidence>
<evidence type="ECO:0000256" key="2">
    <source>
        <dbReference type="ARBA" id="ARBA00012251"/>
    </source>
</evidence>
<feature type="compositionally biased region" description="Basic residues" evidence="9">
    <location>
        <begin position="101"/>
        <end position="122"/>
    </location>
</feature>
<dbReference type="CDD" id="cd20336">
    <property type="entry name" value="Rcat_RBR"/>
    <property type="match status" value="1"/>
</dbReference>
<keyword evidence="4" id="KW-0479">Metal-binding</keyword>
<gene>
    <name evidence="11" type="ORF">QC762_109900</name>
</gene>
<keyword evidence="6" id="KW-0863">Zinc-finger</keyword>
<dbReference type="EC" id="2.3.2.31" evidence="2"/>
<accession>A0ABR0GUG8</accession>
<dbReference type="EMBL" id="JAFFHA010000001">
    <property type="protein sequence ID" value="KAK4659405.1"/>
    <property type="molecule type" value="Genomic_DNA"/>
</dbReference>
<feature type="region of interest" description="Disordered" evidence="9">
    <location>
        <begin position="732"/>
        <end position="808"/>
    </location>
</feature>
<evidence type="ECO:0000256" key="3">
    <source>
        <dbReference type="ARBA" id="ARBA00022679"/>
    </source>
</evidence>
<dbReference type="SMART" id="SM00647">
    <property type="entry name" value="IBR"/>
    <property type="match status" value="2"/>
</dbReference>
<evidence type="ECO:0000256" key="5">
    <source>
        <dbReference type="ARBA" id="ARBA00022737"/>
    </source>
</evidence>
<feature type="compositionally biased region" description="Pro residues" evidence="9">
    <location>
        <begin position="735"/>
        <end position="755"/>
    </location>
</feature>
<feature type="compositionally biased region" description="Basic residues" evidence="9">
    <location>
        <begin position="46"/>
        <end position="57"/>
    </location>
</feature>
<feature type="compositionally biased region" description="Low complexity" evidence="9">
    <location>
        <begin position="32"/>
        <end position="45"/>
    </location>
</feature>
<feature type="compositionally biased region" description="Basic residues" evidence="9">
    <location>
        <begin position="69"/>
        <end position="81"/>
    </location>
</feature>
<dbReference type="InterPro" id="IPR044066">
    <property type="entry name" value="TRIAD_supradom"/>
</dbReference>
<comment type="caution">
    <text evidence="11">The sequence shown here is derived from an EMBL/GenBank/DDBJ whole genome shotgun (WGS) entry which is preliminary data.</text>
</comment>
<name>A0ABR0GUG8_9PEZI</name>
<dbReference type="Pfam" id="PF01485">
    <property type="entry name" value="IBR"/>
    <property type="match status" value="1"/>
</dbReference>
<evidence type="ECO:0000256" key="1">
    <source>
        <dbReference type="ARBA" id="ARBA00001798"/>
    </source>
</evidence>
<sequence length="808" mass="90233">MPEEQNPPLELRGGRSRSYSTPAGFLSRFFRPHQQQQQQQQQPSSSHHHHRSRRSHHQGPSPPPSSSSHNHHPSSKPKHKYPPNPNPSTDHVYDIPLNKKPSPRHRNPFFRHRPPKPKHKKSPSSNIGTPPGKKRSLSKAGSRISTSTKPAKTRLTLDLKPLLDSNPSFLKLSFQFRSSSGGLAVGRVERFIRDELKSEKQAVVILFTSSGKQLETGAQIPSSRGRSSRVTVWYRLVDDNNNNNNNNTPPTTKWEFSICINNTQKMELNKLIEEDGATVGEVRKQIAGYLEIKEPRRIRLYADDGMFHGFLQGEGWVLRELGKRWLTRYLAVHVRHREGWVEVRLKGWGNERAGRRYVVHPGSGEGKWTVRDLKANFVTGGVVNVTEGRGRSRLSRKGLLGSGGLRVRFDGKRVGETEGVVWGGVYEVEFGGVEEAEVFAGEEGWLLRETESCDVCVEGRRVTDFPVRVVAGGCKGHKPPLCGECLGRWLVESMEAGRWKRLKCPDTDCSAVLGHHDVKRYATREVFERYDRWLLRDALEQTKGYVQCVTVGCEYGCVVGDQEACPTFNCRKCKGSHCIKHNVSHPEETCKQYRRRQKDKKEQEEASEREVAGMTKDCPKCGRRVNKTAGCNHITCHCGHEWCYVCTASYFHAQGTGLLLCRHNEGCTEGPLPGAELFNDDGTLRDPTGQRLPHRPFFHRPVIPADIPGAAPQGVPGMPGAAWLFPHLQRRNRQPEPPVATAPAAPEEPPAPAPEPGDRDPPMMTGANPGLVRGTPPPWAPGMAGARPRMRGTGAEAARRARGLGFHV</sequence>
<evidence type="ECO:0000313" key="12">
    <source>
        <dbReference type="Proteomes" id="UP001323405"/>
    </source>
</evidence>
<dbReference type="InterPro" id="IPR031127">
    <property type="entry name" value="E3_UB_ligase_RBR"/>
</dbReference>
<evidence type="ECO:0000256" key="7">
    <source>
        <dbReference type="ARBA" id="ARBA00022786"/>
    </source>
</evidence>
<proteinExistence type="predicted"/>
<evidence type="ECO:0000313" key="11">
    <source>
        <dbReference type="EMBL" id="KAK4659405.1"/>
    </source>
</evidence>
<evidence type="ECO:0000259" key="10">
    <source>
        <dbReference type="PROSITE" id="PS51873"/>
    </source>
</evidence>
<keyword evidence="8" id="KW-0862">Zinc</keyword>
<evidence type="ECO:0000256" key="6">
    <source>
        <dbReference type="ARBA" id="ARBA00022771"/>
    </source>
</evidence>
<dbReference type="Gene3D" id="3.30.40.10">
    <property type="entry name" value="Zinc/RING finger domain, C3HC4 (zinc finger)"/>
    <property type="match status" value="1"/>
</dbReference>